<dbReference type="EMBL" id="MHTV01000002">
    <property type="protein sequence ID" value="OHA67854.1"/>
    <property type="molecule type" value="Genomic_DNA"/>
</dbReference>
<protein>
    <recommendedName>
        <fullName evidence="1">Polymerase beta nucleotidyltransferase domain-containing protein</fullName>
    </recommendedName>
</protein>
<dbReference type="NCBIfam" id="NF047752">
    <property type="entry name" value="MntA_antitoxin"/>
    <property type="match status" value="1"/>
</dbReference>
<dbReference type="Gene3D" id="3.30.460.10">
    <property type="entry name" value="Beta Polymerase, domain 2"/>
    <property type="match status" value="1"/>
</dbReference>
<proteinExistence type="predicted"/>
<name>A0A1G2R4R4_9BACT</name>
<dbReference type="PANTHER" id="PTHR43852:SF3">
    <property type="entry name" value="NUCLEOTIDYLTRANSFERASE"/>
    <property type="match status" value="1"/>
</dbReference>
<dbReference type="PANTHER" id="PTHR43852">
    <property type="entry name" value="NUCLEOTIDYLTRANSFERASE"/>
    <property type="match status" value="1"/>
</dbReference>
<reference evidence="2 3" key="1">
    <citation type="journal article" date="2016" name="Nat. Commun.">
        <title>Thousands of microbial genomes shed light on interconnected biogeochemical processes in an aquifer system.</title>
        <authorList>
            <person name="Anantharaman K."/>
            <person name="Brown C.T."/>
            <person name="Hug L.A."/>
            <person name="Sharon I."/>
            <person name="Castelle C.J."/>
            <person name="Probst A.J."/>
            <person name="Thomas B.C."/>
            <person name="Singh A."/>
            <person name="Wilkins M.J."/>
            <person name="Karaoz U."/>
            <person name="Brodie E.L."/>
            <person name="Williams K.H."/>
            <person name="Hubbard S.S."/>
            <person name="Banfield J.F."/>
        </authorList>
    </citation>
    <scope>NUCLEOTIDE SEQUENCE [LARGE SCALE GENOMIC DNA]</scope>
</reference>
<dbReference type="Proteomes" id="UP000178092">
    <property type="component" value="Unassembled WGS sequence"/>
</dbReference>
<sequence>MEKIENQVEDYLSWQGIWRNGKLVYMELTDQQKQQIKDIGERFHLKLILLYGSYAKGTQTSMSDLDVAVLGAKSIDFDVQLDVYGAVAQVFGDIKRELDLVVLEKKDPLFLYQVARNSQLLYGNPTDYHEFRAYAFRNYMDSKDLRILEEKLMKRYQQHLNFAYGR</sequence>
<feature type="domain" description="Polymerase beta nucleotidyltransferase" evidence="1">
    <location>
        <begin position="34"/>
        <end position="124"/>
    </location>
</feature>
<dbReference type="InterPro" id="IPR043519">
    <property type="entry name" value="NT_sf"/>
</dbReference>
<comment type="caution">
    <text evidence="2">The sequence shown here is derived from an EMBL/GenBank/DDBJ whole genome shotgun (WGS) entry which is preliminary data.</text>
</comment>
<accession>A0A1G2R4R4</accession>
<gene>
    <name evidence="2" type="ORF">A3C04_02875</name>
</gene>
<dbReference type="AlphaFoldDB" id="A0A1G2R4R4"/>
<organism evidence="2 3">
    <name type="scientific">Candidatus Wildermuthbacteria bacterium RIFCSPHIGHO2_02_FULL_45_25</name>
    <dbReference type="NCBI Taxonomy" id="1802450"/>
    <lineage>
        <taxon>Bacteria</taxon>
        <taxon>Candidatus Wildermuthiibacteriota</taxon>
    </lineage>
</organism>
<dbReference type="SUPFAM" id="SSF81301">
    <property type="entry name" value="Nucleotidyltransferase"/>
    <property type="match status" value="1"/>
</dbReference>
<dbReference type="Pfam" id="PF18765">
    <property type="entry name" value="Polbeta"/>
    <property type="match status" value="1"/>
</dbReference>
<evidence type="ECO:0000259" key="1">
    <source>
        <dbReference type="Pfam" id="PF18765"/>
    </source>
</evidence>
<dbReference type="CDD" id="cd05403">
    <property type="entry name" value="NT_KNTase_like"/>
    <property type="match status" value="1"/>
</dbReference>
<evidence type="ECO:0000313" key="3">
    <source>
        <dbReference type="Proteomes" id="UP000178092"/>
    </source>
</evidence>
<dbReference type="InterPro" id="IPR041633">
    <property type="entry name" value="Polbeta"/>
</dbReference>
<evidence type="ECO:0000313" key="2">
    <source>
        <dbReference type="EMBL" id="OHA67854.1"/>
    </source>
</evidence>
<dbReference type="InterPro" id="IPR052930">
    <property type="entry name" value="TA_antitoxin_MntA"/>
</dbReference>